<proteinExistence type="predicted"/>
<evidence type="ECO:0000256" key="5">
    <source>
        <dbReference type="ARBA" id="ARBA00023235"/>
    </source>
</evidence>
<dbReference type="InterPro" id="IPR000212">
    <property type="entry name" value="DNA_helicase_UvrD/REP"/>
</dbReference>
<dbReference type="Pfam" id="PF00580">
    <property type="entry name" value="UvrD-helicase"/>
    <property type="match status" value="1"/>
</dbReference>
<dbReference type="Pfam" id="PF13361">
    <property type="entry name" value="UvrD_C"/>
    <property type="match status" value="1"/>
</dbReference>
<keyword evidence="5" id="KW-0413">Isomerase</keyword>
<evidence type="ECO:0000313" key="12">
    <source>
        <dbReference type="Proteomes" id="UP000192468"/>
    </source>
</evidence>
<dbReference type="PROSITE" id="PS51198">
    <property type="entry name" value="UVRD_HELICASE_ATP_BIND"/>
    <property type="match status" value="1"/>
</dbReference>
<feature type="binding site" evidence="9">
    <location>
        <begin position="235"/>
        <end position="242"/>
    </location>
    <ligand>
        <name>ATP</name>
        <dbReference type="ChEBI" id="CHEBI:30616"/>
    </ligand>
</feature>
<evidence type="ECO:0000256" key="9">
    <source>
        <dbReference type="PROSITE-ProRule" id="PRU00560"/>
    </source>
</evidence>
<dbReference type="GO" id="GO:0003677">
    <property type="term" value="F:DNA binding"/>
    <property type="evidence" value="ECO:0007669"/>
    <property type="project" value="InterPro"/>
</dbReference>
<dbReference type="InterPro" id="IPR014016">
    <property type="entry name" value="UvrD-like_ATP-bd"/>
</dbReference>
<dbReference type="InterPro" id="IPR027785">
    <property type="entry name" value="UvrD-like_helicase_C"/>
</dbReference>
<gene>
    <name evidence="11" type="ORF">SAMN02745134_01968</name>
</gene>
<dbReference type="GO" id="GO:0005524">
    <property type="term" value="F:ATP binding"/>
    <property type="evidence" value="ECO:0007669"/>
    <property type="project" value="UniProtKB-UniRule"/>
</dbReference>
<dbReference type="PANTHER" id="PTHR11070:SF17">
    <property type="entry name" value="DNA HELICASE IV"/>
    <property type="match status" value="1"/>
</dbReference>
<evidence type="ECO:0000256" key="6">
    <source>
        <dbReference type="ARBA" id="ARBA00034617"/>
    </source>
</evidence>
<keyword evidence="12" id="KW-1185">Reference proteome</keyword>
<evidence type="ECO:0000256" key="7">
    <source>
        <dbReference type="ARBA" id="ARBA00034808"/>
    </source>
</evidence>
<dbReference type="EMBL" id="FWXH01000005">
    <property type="protein sequence ID" value="SMC23620.1"/>
    <property type="molecule type" value="Genomic_DNA"/>
</dbReference>
<dbReference type="GO" id="GO:0000725">
    <property type="term" value="P:recombinational repair"/>
    <property type="evidence" value="ECO:0007669"/>
    <property type="project" value="TreeGrafter"/>
</dbReference>
<reference evidence="11 12" key="1">
    <citation type="submission" date="2017-04" db="EMBL/GenBank/DDBJ databases">
        <authorList>
            <person name="Afonso C.L."/>
            <person name="Miller P.J."/>
            <person name="Scott M.A."/>
            <person name="Spackman E."/>
            <person name="Goraichik I."/>
            <person name="Dimitrov K.M."/>
            <person name="Suarez D.L."/>
            <person name="Swayne D.E."/>
        </authorList>
    </citation>
    <scope>NUCLEOTIDE SEQUENCE [LARGE SCALE GENOMIC DNA]</scope>
    <source>
        <strain evidence="11 12">DSM 12555</strain>
    </source>
</reference>
<dbReference type="SUPFAM" id="SSF52540">
    <property type="entry name" value="P-loop containing nucleoside triphosphate hydrolases"/>
    <property type="match status" value="1"/>
</dbReference>
<keyword evidence="2 9" id="KW-0378">Hydrolase</keyword>
<organism evidence="11 12">
    <name type="scientific">Clostridium acidisoli DSM 12555</name>
    <dbReference type="NCBI Taxonomy" id="1121291"/>
    <lineage>
        <taxon>Bacteria</taxon>
        <taxon>Bacillati</taxon>
        <taxon>Bacillota</taxon>
        <taxon>Clostridia</taxon>
        <taxon>Eubacteriales</taxon>
        <taxon>Clostridiaceae</taxon>
        <taxon>Clostridium</taxon>
    </lineage>
</organism>
<evidence type="ECO:0000256" key="8">
    <source>
        <dbReference type="ARBA" id="ARBA00048988"/>
    </source>
</evidence>
<dbReference type="GO" id="GO:0016887">
    <property type="term" value="F:ATP hydrolysis activity"/>
    <property type="evidence" value="ECO:0007669"/>
    <property type="project" value="RHEA"/>
</dbReference>
<dbReference type="Gene3D" id="3.40.50.300">
    <property type="entry name" value="P-loop containing nucleotide triphosphate hydrolases"/>
    <property type="match status" value="2"/>
</dbReference>
<dbReference type="InterPro" id="IPR027417">
    <property type="entry name" value="P-loop_NTPase"/>
</dbReference>
<dbReference type="PANTHER" id="PTHR11070">
    <property type="entry name" value="UVRD / RECB / PCRA DNA HELICASE FAMILY MEMBER"/>
    <property type="match status" value="1"/>
</dbReference>
<dbReference type="GO" id="GO:0005829">
    <property type="term" value="C:cytosol"/>
    <property type="evidence" value="ECO:0007669"/>
    <property type="project" value="TreeGrafter"/>
</dbReference>
<dbReference type="Proteomes" id="UP000192468">
    <property type="component" value="Unassembled WGS sequence"/>
</dbReference>
<dbReference type="STRING" id="1121291.SAMN02745134_01968"/>
<dbReference type="AlphaFoldDB" id="A0A1W1XI32"/>
<dbReference type="EC" id="5.6.2.4" evidence="7"/>
<protein>
    <recommendedName>
        <fullName evidence="7">DNA 3'-5' helicase</fullName>
        <ecNumber evidence="7">5.6.2.4</ecNumber>
    </recommendedName>
</protein>
<evidence type="ECO:0000256" key="4">
    <source>
        <dbReference type="ARBA" id="ARBA00022840"/>
    </source>
</evidence>
<sequence length="714" mass="83340">MEGKNRSLENLMKEKEDDEFYVEEQKLIGVIHIINMEILNYISKRKDIAKDIVDSRKKGIEEFKDDEDKVIEYFDHDTFVKEEAFKSIDRRLKELTILQASPYFGRVDFKEEGFEEEKIYIGRFGVTPDGSYEPLVLDWRAPVSSLFYTAGIGKNKYKAPKMEIEVDILKKRQYIIKKKKLLGLFDSEVDVKDEILQLVLSKNAGEKLTDIVMSIQEEQDKIIREPRNKVVVVNGVAGSGKTTIALHRVAYLLYNNREILQDKVLILGPNPIFMEYISSVLPSLGEVGVNQETYMDFALGLLEIRRREVMNVEEYMEKILSKDKKFIKDVMYKNSAAFIEDLDRLISSIENEYYKLNDVLYNNKVIVSKDECEKMYNEYYKNMPLFRRTKKLKRIIFSKLKDERDNRIRNIEEEYRNTINSLSKDEQKLQGTSIDYERKLKIRNVIKELMKVKESLSYLYNPTIYELYKGINARDYYTVDDLTALLYLELKFEGISLDREIKHVIIDEAQDYSALALKVIKEITGTLGITIVGDSNQRIIPINGEVPFNKVQNIIDGIEVEHFRLTKSYRSTKEIMEYANKFIHEDEIVPIVRNGEPVKTIEVSSEDNFKNKVISLVKEYKEKDYESIAIICKDSNSIKKYGKLLRNIENIKIIDNEDMIYRGGTLVIPSYLAKGLEFDAVIILDETSSEENYNKYMYVMATRALHELAVIKLK</sequence>
<keyword evidence="1 9" id="KW-0547">Nucleotide-binding</keyword>
<evidence type="ECO:0000259" key="10">
    <source>
        <dbReference type="PROSITE" id="PS51198"/>
    </source>
</evidence>
<comment type="catalytic activity">
    <reaction evidence="6">
        <text>Couples ATP hydrolysis with the unwinding of duplex DNA by translocating in the 3'-5' direction.</text>
        <dbReference type="EC" id="5.6.2.4"/>
    </reaction>
</comment>
<comment type="catalytic activity">
    <reaction evidence="8">
        <text>ATP + H2O = ADP + phosphate + H(+)</text>
        <dbReference type="Rhea" id="RHEA:13065"/>
        <dbReference type="ChEBI" id="CHEBI:15377"/>
        <dbReference type="ChEBI" id="CHEBI:15378"/>
        <dbReference type="ChEBI" id="CHEBI:30616"/>
        <dbReference type="ChEBI" id="CHEBI:43474"/>
        <dbReference type="ChEBI" id="CHEBI:456216"/>
        <dbReference type="EC" id="5.6.2.4"/>
    </reaction>
</comment>
<evidence type="ECO:0000256" key="2">
    <source>
        <dbReference type="ARBA" id="ARBA00022801"/>
    </source>
</evidence>
<evidence type="ECO:0000256" key="1">
    <source>
        <dbReference type="ARBA" id="ARBA00022741"/>
    </source>
</evidence>
<evidence type="ECO:0000313" key="11">
    <source>
        <dbReference type="EMBL" id="SMC23620.1"/>
    </source>
</evidence>
<dbReference type="GO" id="GO:0043138">
    <property type="term" value="F:3'-5' DNA helicase activity"/>
    <property type="evidence" value="ECO:0007669"/>
    <property type="project" value="UniProtKB-EC"/>
</dbReference>
<evidence type="ECO:0000256" key="3">
    <source>
        <dbReference type="ARBA" id="ARBA00022806"/>
    </source>
</evidence>
<name>A0A1W1XI32_9CLOT</name>
<accession>A0A1W1XI32</accession>
<feature type="domain" description="UvrD-like helicase ATP-binding" evidence="10">
    <location>
        <begin position="214"/>
        <end position="572"/>
    </location>
</feature>
<keyword evidence="3 9" id="KW-0347">Helicase</keyword>
<dbReference type="InterPro" id="IPR014017">
    <property type="entry name" value="DNA_helicase_UvrD-like_C"/>
</dbReference>
<keyword evidence="4 9" id="KW-0067">ATP-binding</keyword>
<dbReference type="Pfam" id="PF13538">
    <property type="entry name" value="UvrD_C_2"/>
    <property type="match status" value="1"/>
</dbReference>